<gene>
    <name evidence="2" type="ORF">B2J93_8343</name>
</gene>
<dbReference type="EMBL" id="MZNU01000075">
    <property type="protein sequence ID" value="OWP05400.1"/>
    <property type="molecule type" value="Genomic_DNA"/>
</dbReference>
<dbReference type="AlphaFoldDB" id="A0A218ZCS2"/>
<name>A0A218ZCS2_9HELO</name>
<comment type="caution">
    <text evidence="2">The sequence shown here is derived from an EMBL/GenBank/DDBJ whole genome shotgun (WGS) entry which is preliminary data.</text>
</comment>
<evidence type="ECO:0000313" key="2">
    <source>
        <dbReference type="EMBL" id="OWP05400.1"/>
    </source>
</evidence>
<feature type="compositionally biased region" description="Basic and acidic residues" evidence="1">
    <location>
        <begin position="155"/>
        <end position="166"/>
    </location>
</feature>
<sequence length="166" mass="17916">MVRDGINTKVTWYQVTWSQVTWSHSHVSLFSVQPATPHPQSEPTTTHRVSGHYSGANCCLCIARLCAAKGLRTRQWPSRHLASTLDIIHASPSSQRRRGREGVLLHVAACPESLLLRDADGVSGPEAGGELAPGSPSSGLQLGRSVKQAYGSHEAASDERGEIQAW</sequence>
<keyword evidence="3" id="KW-1185">Reference proteome</keyword>
<reference evidence="2 3" key="1">
    <citation type="submission" date="2017-04" db="EMBL/GenBank/DDBJ databases">
        <title>Draft genome sequence of Marssonina coronaria NL1: causal agent of apple blotch.</title>
        <authorList>
            <person name="Cheng Q."/>
        </authorList>
    </citation>
    <scope>NUCLEOTIDE SEQUENCE [LARGE SCALE GENOMIC DNA]</scope>
    <source>
        <strain evidence="2 3">NL1</strain>
    </source>
</reference>
<feature type="region of interest" description="Disordered" evidence="1">
    <location>
        <begin position="119"/>
        <end position="166"/>
    </location>
</feature>
<dbReference type="InParanoid" id="A0A218ZCS2"/>
<proteinExistence type="predicted"/>
<accession>A0A218ZCS2</accession>
<protein>
    <submittedName>
        <fullName evidence="2">Uncharacterized protein</fullName>
    </submittedName>
</protein>
<evidence type="ECO:0000313" key="3">
    <source>
        <dbReference type="Proteomes" id="UP000242519"/>
    </source>
</evidence>
<organism evidence="2 3">
    <name type="scientific">Diplocarpon coronariae</name>
    <dbReference type="NCBI Taxonomy" id="2795749"/>
    <lineage>
        <taxon>Eukaryota</taxon>
        <taxon>Fungi</taxon>
        <taxon>Dikarya</taxon>
        <taxon>Ascomycota</taxon>
        <taxon>Pezizomycotina</taxon>
        <taxon>Leotiomycetes</taxon>
        <taxon>Helotiales</taxon>
        <taxon>Drepanopezizaceae</taxon>
        <taxon>Diplocarpon</taxon>
    </lineage>
</organism>
<dbReference type="Proteomes" id="UP000242519">
    <property type="component" value="Unassembled WGS sequence"/>
</dbReference>
<evidence type="ECO:0000256" key="1">
    <source>
        <dbReference type="SAM" id="MobiDB-lite"/>
    </source>
</evidence>